<dbReference type="EMBL" id="AP022605">
    <property type="protein sequence ID" value="BBZ09430.1"/>
    <property type="molecule type" value="Genomic_DNA"/>
</dbReference>
<evidence type="ECO:0000256" key="1">
    <source>
        <dbReference type="SAM" id="SignalP"/>
    </source>
</evidence>
<dbReference type="InterPro" id="IPR031702">
    <property type="entry name" value="DUF5078"/>
</dbReference>
<feature type="signal peptide" evidence="1">
    <location>
        <begin position="1"/>
        <end position="37"/>
    </location>
</feature>
<accession>A0A7I7VWZ2</accession>
<sequence>MSVRAQSTHKRGSGMASRLNVLWTGAVSAAMAMGVLAAPAVASADATDDYPIPNRIMRTTCTVDQYMAAARDTSPVYYERYMIDYNNRPFDVQQGARNRIYWFFSLDYPARRQYSENTATNVFYEQMATRWGNWAKLFFNNKGVVAHATDVCMNYPPSDPSVWNWGHNQRR</sequence>
<reference evidence="2 3" key="1">
    <citation type="journal article" date="2019" name="Emerg. Microbes Infect.">
        <title>Comprehensive subspecies identification of 175 nontuberculous mycobacteria species based on 7547 genomic profiles.</title>
        <authorList>
            <person name="Matsumoto Y."/>
            <person name="Kinjo T."/>
            <person name="Motooka D."/>
            <person name="Nabeya D."/>
            <person name="Jung N."/>
            <person name="Uechi K."/>
            <person name="Horii T."/>
            <person name="Iida T."/>
            <person name="Fujita J."/>
            <person name="Nakamura S."/>
        </authorList>
    </citation>
    <scope>NUCLEOTIDE SEQUENCE [LARGE SCALE GENOMIC DNA]</scope>
    <source>
        <strain evidence="2 3">JCM 12405</strain>
    </source>
</reference>
<dbReference type="Proteomes" id="UP000467201">
    <property type="component" value="Chromosome"/>
</dbReference>
<name>A0A7I7VWZ2_9MYCO</name>
<protein>
    <recommendedName>
        <fullName evidence="4">Secreted protein</fullName>
    </recommendedName>
</protein>
<feature type="chain" id="PRO_5038510529" description="Secreted protein" evidence="1">
    <location>
        <begin position="38"/>
        <end position="171"/>
    </location>
</feature>
<keyword evidence="1" id="KW-0732">Signal</keyword>
<gene>
    <name evidence="2" type="ORF">MDOR_35990</name>
</gene>
<dbReference type="Pfam" id="PF16877">
    <property type="entry name" value="DUF5078"/>
    <property type="match status" value="1"/>
</dbReference>
<evidence type="ECO:0000313" key="2">
    <source>
        <dbReference type="EMBL" id="BBZ09430.1"/>
    </source>
</evidence>
<organism evidence="2 3">
    <name type="scientific">Mycolicibacterium doricum</name>
    <dbReference type="NCBI Taxonomy" id="126673"/>
    <lineage>
        <taxon>Bacteria</taxon>
        <taxon>Bacillati</taxon>
        <taxon>Actinomycetota</taxon>
        <taxon>Actinomycetes</taxon>
        <taxon>Mycobacteriales</taxon>
        <taxon>Mycobacteriaceae</taxon>
        <taxon>Mycolicibacterium</taxon>
    </lineage>
</organism>
<evidence type="ECO:0008006" key="4">
    <source>
        <dbReference type="Google" id="ProtNLM"/>
    </source>
</evidence>
<dbReference type="KEGG" id="mdr:MDOR_35990"/>
<proteinExistence type="predicted"/>
<dbReference type="AlphaFoldDB" id="A0A7I7VWZ2"/>
<evidence type="ECO:0000313" key="3">
    <source>
        <dbReference type="Proteomes" id="UP000467201"/>
    </source>
</evidence>